<reference evidence="5 6" key="1">
    <citation type="submission" date="2014-06" db="EMBL/GenBank/DDBJ databases">
        <authorList>
            <consortium name="DOE Joint Genome Institute"/>
            <person name="Kuo A."/>
            <person name="Kohler A."/>
            <person name="Nagy L.G."/>
            <person name="Floudas D."/>
            <person name="Copeland A."/>
            <person name="Barry K.W."/>
            <person name="Cichocki N."/>
            <person name="Veneault-Fourrey C."/>
            <person name="LaButti K."/>
            <person name="Lindquist E.A."/>
            <person name="Lipzen A."/>
            <person name="Lundell T."/>
            <person name="Morin E."/>
            <person name="Murat C."/>
            <person name="Sun H."/>
            <person name="Tunlid A."/>
            <person name="Henrissat B."/>
            <person name="Grigoriev I.V."/>
            <person name="Hibbett D.S."/>
            <person name="Martin F."/>
            <person name="Nordberg H.P."/>
            <person name="Cantor M.N."/>
            <person name="Hua S.X."/>
        </authorList>
    </citation>
    <scope>NUCLEOTIDE SEQUENCE [LARGE SCALE GENOMIC DNA]</scope>
    <source>
        <strain evidence="5 6">ATCC 200175</strain>
    </source>
</reference>
<dbReference type="GO" id="GO:1990130">
    <property type="term" value="C:GATOR1 complex"/>
    <property type="evidence" value="ECO:0007669"/>
    <property type="project" value="TreeGrafter"/>
</dbReference>
<sequence>MAETLLSLLLVNSSAKGPNLVFRWPPTPESAPRLIRPRPHTDGLELDNPWRAAHHNDISTGTTNEPHRGVPQDTDDYEWRRPSEVRDRSRSFSRNTQLPSSGRSSPSKDVSFDDEYEEDAIIDEYHSIFDYSTQFLAGLLCPQRSLCHQKFELVIDDLAFVGHPVCVEDDGNWRFKPEKSKSSSRGRGSRNRDADDDKSERSVNMELRPAPQNRNSWLHMFHFVLVLDFPDPSSSVFGNLSKYLDVIYEQIAFTVTAVLFQEQVLSNFVEAECDVLGSLEGEYIATGVPFSEYMSHALRVSSIAPAMKLLFEAIKSSTMAYITLNDLPLELQLPPYLDHLLHSEEEYELDFVDHQEDEDEARVWGRDLSFGWRLPALAPWKSLLLLDADETLDPYTNLRGPHVRPDERDYANRLIKFLETASVTLSLADMASLLDWDLEAEVYPAVRWLVHHRRAKLVDVVHDGLKTIFTLPPKFDAPLSQLSAEFKEEFPLPVIPPLSSLLATISAASSKQTDNHFFAAVVCSKDLIPVYHNVVLWMLKRDLLYTLHLHIRIIATSELKARVRQAHERNLERLNCQQRRGRRRSSQKVLERDSPADKKSGASGIAWLSLSPKSARRYSRRAPSVESEFDGSEVSRPYADEEEEEEDAVTEESDEENIGWGTAEDTLSPSMISDPGTASPLERKWLAAMSEGKGELIARRFELINQYFDGKRTDDEILYRAEISRKQLREVLHHYDEYLQTFLHPA</sequence>
<protein>
    <recommendedName>
        <fullName evidence="2">Nitrogen permease regulator 3</fullName>
    </recommendedName>
    <alternativeName>
        <fullName evidence="2">Required for meiotic nuclear division protein 11</fullName>
    </alternativeName>
</protein>
<comment type="function">
    <text evidence="2">Mediates inactivation of the TORC1 complex in response to amino acid starvation. Required for meiotic nuclear division.</text>
</comment>
<dbReference type="GO" id="GO:0010508">
    <property type="term" value="P:positive regulation of autophagy"/>
    <property type="evidence" value="ECO:0007669"/>
    <property type="project" value="TreeGrafter"/>
</dbReference>
<feature type="compositionally biased region" description="Basic and acidic residues" evidence="3">
    <location>
        <begin position="77"/>
        <end position="90"/>
    </location>
</feature>
<dbReference type="PANTHER" id="PTHR13153:SF5">
    <property type="entry name" value="GATOR COMPLEX PROTEIN NPRL3"/>
    <property type="match status" value="1"/>
</dbReference>
<dbReference type="GO" id="GO:0051321">
    <property type="term" value="P:meiotic cell cycle"/>
    <property type="evidence" value="ECO:0007669"/>
    <property type="project" value="UniProtKB-UniRule"/>
</dbReference>
<feature type="compositionally biased region" description="Basic and acidic residues" evidence="3">
    <location>
        <begin position="190"/>
        <end position="203"/>
    </location>
</feature>
<proteinExistence type="inferred from homology"/>
<dbReference type="GO" id="GO:0038202">
    <property type="term" value="P:TORC1 signaling"/>
    <property type="evidence" value="ECO:0007669"/>
    <property type="project" value="TreeGrafter"/>
</dbReference>
<feature type="domain" description="GATOR1 complex protein NPRL3 C-terminal HTH" evidence="4">
    <location>
        <begin position="679"/>
        <end position="739"/>
    </location>
</feature>
<reference evidence="6" key="2">
    <citation type="submission" date="2015-01" db="EMBL/GenBank/DDBJ databases">
        <title>Evolutionary Origins and Diversification of the Mycorrhizal Mutualists.</title>
        <authorList>
            <consortium name="DOE Joint Genome Institute"/>
            <consortium name="Mycorrhizal Genomics Consortium"/>
            <person name="Kohler A."/>
            <person name="Kuo A."/>
            <person name="Nagy L.G."/>
            <person name="Floudas D."/>
            <person name="Copeland A."/>
            <person name="Barry K.W."/>
            <person name="Cichocki N."/>
            <person name="Veneault-Fourrey C."/>
            <person name="LaButti K."/>
            <person name="Lindquist E.A."/>
            <person name="Lipzen A."/>
            <person name="Lundell T."/>
            <person name="Morin E."/>
            <person name="Murat C."/>
            <person name="Riley R."/>
            <person name="Ohm R."/>
            <person name="Sun H."/>
            <person name="Tunlid A."/>
            <person name="Henrissat B."/>
            <person name="Grigoriev I.V."/>
            <person name="Hibbett D.S."/>
            <person name="Martin F."/>
        </authorList>
    </citation>
    <scope>NUCLEOTIDE SEQUENCE [LARGE SCALE GENOMIC DNA]</scope>
    <source>
        <strain evidence="6">ATCC 200175</strain>
    </source>
</reference>
<evidence type="ECO:0000259" key="4">
    <source>
        <dbReference type="Pfam" id="PF24064"/>
    </source>
</evidence>
<dbReference type="Pfam" id="PF24064">
    <property type="entry name" value="HTH_NPRL3"/>
    <property type="match status" value="1"/>
</dbReference>
<dbReference type="Proteomes" id="UP000053647">
    <property type="component" value="Unassembled WGS sequence"/>
</dbReference>
<dbReference type="GO" id="GO:0034198">
    <property type="term" value="P:cellular response to amino acid starvation"/>
    <property type="evidence" value="ECO:0007669"/>
    <property type="project" value="TreeGrafter"/>
</dbReference>
<evidence type="ECO:0000313" key="6">
    <source>
        <dbReference type="Proteomes" id="UP000053647"/>
    </source>
</evidence>
<feature type="region of interest" description="Disordered" evidence="3">
    <location>
        <begin position="23"/>
        <end position="112"/>
    </location>
</feature>
<dbReference type="GO" id="GO:1904262">
    <property type="term" value="P:negative regulation of TORC1 signaling"/>
    <property type="evidence" value="ECO:0007669"/>
    <property type="project" value="TreeGrafter"/>
</dbReference>
<gene>
    <name evidence="5" type="ORF">PAXINDRAFT_79456</name>
</gene>
<dbReference type="GO" id="GO:0005774">
    <property type="term" value="C:vacuolar membrane"/>
    <property type="evidence" value="ECO:0007669"/>
    <property type="project" value="UniProtKB-SubCell"/>
</dbReference>
<evidence type="ECO:0000256" key="2">
    <source>
        <dbReference type="RuleBase" id="RU368069"/>
    </source>
</evidence>
<dbReference type="HOGENOM" id="CLU_021922_0_0_1"/>
<evidence type="ECO:0000313" key="5">
    <source>
        <dbReference type="EMBL" id="KIJ14223.1"/>
    </source>
</evidence>
<comment type="similarity">
    <text evidence="1 2">Belongs to the NPR3 family.</text>
</comment>
<feature type="compositionally biased region" description="Acidic residues" evidence="3">
    <location>
        <begin position="640"/>
        <end position="657"/>
    </location>
</feature>
<dbReference type="Pfam" id="PF03666">
    <property type="entry name" value="NPR3"/>
    <property type="match status" value="1"/>
</dbReference>
<keyword evidence="6" id="KW-1185">Reference proteome</keyword>
<dbReference type="InterPro" id="IPR056603">
    <property type="entry name" value="HTH_NPRL3"/>
</dbReference>
<feature type="compositionally biased region" description="Basic and acidic residues" evidence="3">
    <location>
        <begin position="589"/>
        <end position="600"/>
    </location>
</feature>
<dbReference type="OrthoDB" id="18648at2759"/>
<dbReference type="AlphaFoldDB" id="A0A0C9TVD9"/>
<accession>A0A0C9TVD9</accession>
<name>A0A0C9TVD9_PAXIN</name>
<evidence type="ECO:0000256" key="1">
    <source>
        <dbReference type="ARBA" id="ARBA00010546"/>
    </source>
</evidence>
<organism evidence="5 6">
    <name type="scientific">Paxillus involutus ATCC 200175</name>
    <dbReference type="NCBI Taxonomy" id="664439"/>
    <lineage>
        <taxon>Eukaryota</taxon>
        <taxon>Fungi</taxon>
        <taxon>Dikarya</taxon>
        <taxon>Basidiomycota</taxon>
        <taxon>Agaricomycotina</taxon>
        <taxon>Agaricomycetes</taxon>
        <taxon>Agaricomycetidae</taxon>
        <taxon>Boletales</taxon>
        <taxon>Paxilineae</taxon>
        <taxon>Paxillaceae</taxon>
        <taxon>Paxillus</taxon>
    </lineage>
</organism>
<feature type="compositionally biased region" description="Polar residues" evidence="3">
    <location>
        <begin position="92"/>
        <end position="108"/>
    </location>
</feature>
<comment type="subcellular location">
    <subcellularLocation>
        <location evidence="2">Vacuole membrane</location>
        <topology evidence="2">Peripheral membrane protein</topology>
    </subcellularLocation>
</comment>
<dbReference type="PANTHER" id="PTHR13153">
    <property type="entry name" value="CGTHBA PROTEIN -14 GENE PROTEIN"/>
    <property type="match status" value="1"/>
</dbReference>
<evidence type="ECO:0000256" key="3">
    <source>
        <dbReference type="SAM" id="MobiDB-lite"/>
    </source>
</evidence>
<feature type="region of interest" description="Disordered" evidence="3">
    <location>
        <begin position="619"/>
        <end position="672"/>
    </location>
</feature>
<keyword evidence="2" id="KW-0469">Meiosis</keyword>
<dbReference type="InterPro" id="IPR005365">
    <property type="entry name" value="Npr3"/>
</dbReference>
<feature type="region of interest" description="Disordered" evidence="3">
    <location>
        <begin position="574"/>
        <end position="602"/>
    </location>
</feature>
<dbReference type="EMBL" id="KN819344">
    <property type="protein sequence ID" value="KIJ14223.1"/>
    <property type="molecule type" value="Genomic_DNA"/>
</dbReference>
<feature type="region of interest" description="Disordered" evidence="3">
    <location>
        <begin position="177"/>
        <end position="206"/>
    </location>
</feature>
<keyword evidence="2" id="KW-0732">Signal</keyword>